<evidence type="ECO:0000256" key="15">
    <source>
        <dbReference type="RuleBase" id="RU004016"/>
    </source>
</evidence>
<evidence type="ECO:0000256" key="8">
    <source>
        <dbReference type="ARBA" id="ARBA00022801"/>
    </source>
</evidence>
<dbReference type="Pfam" id="PF07943">
    <property type="entry name" value="PBP5_C"/>
    <property type="match status" value="1"/>
</dbReference>
<dbReference type="GO" id="GO:0009252">
    <property type="term" value="P:peptidoglycan biosynthetic process"/>
    <property type="evidence" value="ECO:0007669"/>
    <property type="project" value="UniProtKB-UniPathway"/>
</dbReference>
<dbReference type="GO" id="GO:0008360">
    <property type="term" value="P:regulation of cell shape"/>
    <property type="evidence" value="ECO:0007669"/>
    <property type="project" value="UniProtKB-KW"/>
</dbReference>
<accession>A0A844FFY8</accession>
<keyword evidence="11" id="KW-0961">Cell wall biogenesis/degradation</keyword>
<dbReference type="PRINTS" id="PR00725">
    <property type="entry name" value="DADACBPTASE1"/>
</dbReference>
<feature type="active site" description="Proton acceptor" evidence="13">
    <location>
        <position position="58"/>
    </location>
</feature>
<dbReference type="GO" id="GO:0071555">
    <property type="term" value="P:cell wall organization"/>
    <property type="evidence" value="ECO:0007669"/>
    <property type="project" value="UniProtKB-KW"/>
</dbReference>
<dbReference type="UniPathway" id="UPA00219"/>
<proteinExistence type="inferred from homology"/>
<evidence type="ECO:0000256" key="3">
    <source>
        <dbReference type="ARBA" id="ARBA00007164"/>
    </source>
</evidence>
<feature type="binding site" evidence="14">
    <location>
        <position position="214"/>
    </location>
    <ligand>
        <name>substrate</name>
    </ligand>
</feature>
<evidence type="ECO:0000256" key="13">
    <source>
        <dbReference type="PIRSR" id="PIRSR618044-1"/>
    </source>
</evidence>
<dbReference type="GO" id="GO:0009002">
    <property type="term" value="F:serine-type D-Ala-D-Ala carboxypeptidase activity"/>
    <property type="evidence" value="ECO:0007669"/>
    <property type="project" value="UniProtKB-EC"/>
</dbReference>
<evidence type="ECO:0000256" key="1">
    <source>
        <dbReference type="ARBA" id="ARBA00003217"/>
    </source>
</evidence>
<comment type="function">
    <text evidence="1">Removes C-terminal D-alanyl residues from sugar-peptide cell wall precursors.</text>
</comment>
<evidence type="ECO:0000313" key="18">
    <source>
        <dbReference type="Proteomes" id="UP000462760"/>
    </source>
</evidence>
<dbReference type="AlphaFoldDB" id="A0A844FFY8"/>
<dbReference type="GO" id="GO:0006508">
    <property type="term" value="P:proteolysis"/>
    <property type="evidence" value="ECO:0007669"/>
    <property type="project" value="UniProtKB-KW"/>
</dbReference>
<feature type="domain" description="Peptidase S11 D-Ala-D-Ala carboxypeptidase A C-terminal" evidence="16">
    <location>
        <begin position="261"/>
        <end position="351"/>
    </location>
</feature>
<dbReference type="PANTHER" id="PTHR21581:SF33">
    <property type="entry name" value="D-ALANYL-D-ALANINE CARBOXYPEPTIDASE DACB"/>
    <property type="match status" value="1"/>
</dbReference>
<evidence type="ECO:0000259" key="16">
    <source>
        <dbReference type="SMART" id="SM00936"/>
    </source>
</evidence>
<dbReference type="PANTHER" id="PTHR21581">
    <property type="entry name" value="D-ALANYL-D-ALANINE CARBOXYPEPTIDASE"/>
    <property type="match status" value="1"/>
</dbReference>
<gene>
    <name evidence="17" type="ORF">FYJ27_04040</name>
</gene>
<organism evidence="17 18">
    <name type="scientific">Anaerosalibacter bizertensis</name>
    <dbReference type="NCBI Taxonomy" id="932217"/>
    <lineage>
        <taxon>Bacteria</taxon>
        <taxon>Bacillati</taxon>
        <taxon>Bacillota</taxon>
        <taxon>Tissierellia</taxon>
        <taxon>Tissierellales</taxon>
        <taxon>Sporanaerobacteraceae</taxon>
        <taxon>Anaerosalibacter</taxon>
    </lineage>
</organism>
<dbReference type="RefSeq" id="WP_154483539.1">
    <property type="nucleotide sequence ID" value="NZ_VULR01000004.1"/>
</dbReference>
<evidence type="ECO:0000256" key="14">
    <source>
        <dbReference type="PIRSR" id="PIRSR618044-2"/>
    </source>
</evidence>
<dbReference type="InterPro" id="IPR012338">
    <property type="entry name" value="Beta-lactam/transpept-like"/>
</dbReference>
<dbReference type="Proteomes" id="UP000462760">
    <property type="component" value="Unassembled WGS sequence"/>
</dbReference>
<dbReference type="OrthoDB" id="9791132at2"/>
<dbReference type="Gene3D" id="3.40.710.10">
    <property type="entry name" value="DD-peptidase/beta-lactamase superfamily"/>
    <property type="match status" value="1"/>
</dbReference>
<dbReference type="InterPro" id="IPR018044">
    <property type="entry name" value="Peptidase_S11"/>
</dbReference>
<comment type="pathway">
    <text evidence="2">Cell wall biogenesis; peptidoglycan biosynthesis.</text>
</comment>
<evidence type="ECO:0000313" key="17">
    <source>
        <dbReference type="EMBL" id="MSS42904.1"/>
    </source>
</evidence>
<comment type="similarity">
    <text evidence="3 15">Belongs to the peptidase S11 family.</text>
</comment>
<evidence type="ECO:0000256" key="12">
    <source>
        <dbReference type="ARBA" id="ARBA00034000"/>
    </source>
</evidence>
<feature type="active site" evidence="13">
    <location>
        <position position="110"/>
    </location>
</feature>
<sequence>MKFKTVIISLIILFLINSISYSSPEIDAESSVLIDVKSGRILYTLNPHKKLPMASTTKIMTALVALENGKLDEKIKVKKEFVGVEGSSIYIYEGEEISLKDLLYGLMLRSGNDAAMLIADNVAGDTDKFIELMNNKAKEIGALNTNFTNPHGLEDENHYTTAYDLGLITREALKNDDFKEIVSSKSWTADRDKNNYFYNKNKTLWQYEGGDGVKTGYTKRAGRCLVSSATRSGMQLVSIVLNDGNWFNDCYKLLDYGFDNYKPYFLYDEGQFIKNIKVEDGSKEYLPVVTNTSCILPLKEKEKENIKITIDLPEKITPPIKEGKVLGKISVYLNGKLIYASDLISKEEVKELNFFTKLKKSL</sequence>
<keyword evidence="5 17" id="KW-0121">Carboxypeptidase</keyword>
<evidence type="ECO:0000256" key="10">
    <source>
        <dbReference type="ARBA" id="ARBA00022984"/>
    </source>
</evidence>
<dbReference type="InterPro" id="IPR037167">
    <property type="entry name" value="Peptidase_S11_C_sf"/>
</dbReference>
<feature type="active site" description="Acyl-ester intermediate" evidence="13">
    <location>
        <position position="55"/>
    </location>
</feature>
<dbReference type="SUPFAM" id="SSF56601">
    <property type="entry name" value="beta-lactamase/transpeptidase-like"/>
    <property type="match status" value="1"/>
</dbReference>
<evidence type="ECO:0000256" key="9">
    <source>
        <dbReference type="ARBA" id="ARBA00022960"/>
    </source>
</evidence>
<evidence type="ECO:0000256" key="6">
    <source>
        <dbReference type="ARBA" id="ARBA00022670"/>
    </source>
</evidence>
<reference evidence="17 18" key="1">
    <citation type="submission" date="2019-08" db="EMBL/GenBank/DDBJ databases">
        <title>In-depth cultivation of the pig gut microbiome towards novel bacterial diversity and tailored functional studies.</title>
        <authorList>
            <person name="Wylensek D."/>
            <person name="Hitch T.C.A."/>
            <person name="Clavel T."/>
        </authorList>
    </citation>
    <scope>NUCLEOTIDE SEQUENCE [LARGE SCALE GENOMIC DNA]</scope>
    <source>
        <strain evidence="17 18">Med78-601-WT-4W-RMD-3</strain>
    </source>
</reference>
<comment type="catalytic activity">
    <reaction evidence="12">
        <text>Preferential cleavage: (Ac)2-L-Lys-D-Ala-|-D-Ala. Also transpeptidation of peptidyl-alanyl moieties that are N-acyl substituents of D-alanine.</text>
        <dbReference type="EC" id="3.4.16.4"/>
    </reaction>
</comment>
<protein>
    <recommendedName>
        <fullName evidence="4">serine-type D-Ala-D-Ala carboxypeptidase</fullName>
        <ecNumber evidence="4">3.4.16.4</ecNumber>
    </recommendedName>
</protein>
<dbReference type="InterPro" id="IPR012907">
    <property type="entry name" value="Peptidase_S11_C"/>
</dbReference>
<dbReference type="Gene3D" id="2.60.410.10">
    <property type="entry name" value="D-Ala-D-Ala carboxypeptidase, C-terminal domain"/>
    <property type="match status" value="1"/>
</dbReference>
<comment type="caution">
    <text evidence="17">The sequence shown here is derived from an EMBL/GenBank/DDBJ whole genome shotgun (WGS) entry which is preliminary data.</text>
</comment>
<keyword evidence="10" id="KW-0573">Peptidoglycan synthesis</keyword>
<evidence type="ECO:0000256" key="2">
    <source>
        <dbReference type="ARBA" id="ARBA00004752"/>
    </source>
</evidence>
<name>A0A844FFY8_9FIRM</name>
<evidence type="ECO:0000256" key="11">
    <source>
        <dbReference type="ARBA" id="ARBA00023316"/>
    </source>
</evidence>
<dbReference type="SUPFAM" id="SSF69189">
    <property type="entry name" value="Penicillin-binding protein associated domain"/>
    <property type="match status" value="1"/>
</dbReference>
<dbReference type="InterPro" id="IPR001967">
    <property type="entry name" value="Peptidase_S11_N"/>
</dbReference>
<dbReference type="InterPro" id="IPR015956">
    <property type="entry name" value="Peniciliin-bd_prot_C_sf"/>
</dbReference>
<dbReference type="SMART" id="SM00936">
    <property type="entry name" value="PBP5_C"/>
    <property type="match status" value="1"/>
</dbReference>
<evidence type="ECO:0000256" key="5">
    <source>
        <dbReference type="ARBA" id="ARBA00022645"/>
    </source>
</evidence>
<evidence type="ECO:0000256" key="4">
    <source>
        <dbReference type="ARBA" id="ARBA00012448"/>
    </source>
</evidence>
<dbReference type="Pfam" id="PF00768">
    <property type="entry name" value="Peptidase_S11"/>
    <property type="match status" value="1"/>
</dbReference>
<keyword evidence="6" id="KW-0645">Protease</keyword>
<evidence type="ECO:0000256" key="7">
    <source>
        <dbReference type="ARBA" id="ARBA00022729"/>
    </source>
</evidence>
<keyword evidence="9" id="KW-0133">Cell shape</keyword>
<dbReference type="EC" id="3.4.16.4" evidence="4"/>
<keyword evidence="8" id="KW-0378">Hydrolase</keyword>
<keyword evidence="7" id="KW-0732">Signal</keyword>
<dbReference type="EMBL" id="VULR01000004">
    <property type="protein sequence ID" value="MSS42904.1"/>
    <property type="molecule type" value="Genomic_DNA"/>
</dbReference>